<proteinExistence type="predicted"/>
<feature type="transmembrane region" description="Helical" evidence="1">
    <location>
        <begin position="43"/>
        <end position="65"/>
    </location>
</feature>
<organism evidence="2 3">
    <name type="scientific">Geodermatophilus sabuli</name>
    <dbReference type="NCBI Taxonomy" id="1564158"/>
    <lineage>
        <taxon>Bacteria</taxon>
        <taxon>Bacillati</taxon>
        <taxon>Actinomycetota</taxon>
        <taxon>Actinomycetes</taxon>
        <taxon>Geodermatophilales</taxon>
        <taxon>Geodermatophilaceae</taxon>
        <taxon>Geodermatophilus</taxon>
    </lineage>
</organism>
<dbReference type="AlphaFoldDB" id="A0A7K3W5X8"/>
<dbReference type="EMBL" id="JAAGWF010000019">
    <property type="protein sequence ID" value="NEK59634.1"/>
    <property type="molecule type" value="Genomic_DNA"/>
</dbReference>
<sequence length="76" mass="7468">MASAAVVAGVGAGLGLLVGLVPGIAVAHPLTRGTGAPVVDIPWLVLGTVAVGVPLLAVVLTGLFVRSRLPMVPRLP</sequence>
<keyword evidence="1" id="KW-0472">Membrane</keyword>
<evidence type="ECO:0000313" key="2">
    <source>
        <dbReference type="EMBL" id="NEK59634.1"/>
    </source>
</evidence>
<evidence type="ECO:0000256" key="1">
    <source>
        <dbReference type="SAM" id="Phobius"/>
    </source>
</evidence>
<dbReference type="Proteomes" id="UP000470246">
    <property type="component" value="Unassembled WGS sequence"/>
</dbReference>
<gene>
    <name evidence="2" type="ORF">GCU56_17390</name>
</gene>
<evidence type="ECO:0008006" key="4">
    <source>
        <dbReference type="Google" id="ProtNLM"/>
    </source>
</evidence>
<comment type="caution">
    <text evidence="2">The sequence shown here is derived from an EMBL/GenBank/DDBJ whole genome shotgun (WGS) entry which is preliminary data.</text>
</comment>
<keyword evidence="3" id="KW-1185">Reference proteome</keyword>
<name>A0A7K3W5X8_9ACTN</name>
<protein>
    <recommendedName>
        <fullName evidence="4">FtsX-like permease family protein</fullName>
    </recommendedName>
</protein>
<keyword evidence="1" id="KW-0812">Transmembrane</keyword>
<keyword evidence="1" id="KW-1133">Transmembrane helix</keyword>
<evidence type="ECO:0000313" key="3">
    <source>
        <dbReference type="Proteomes" id="UP000470246"/>
    </source>
</evidence>
<reference evidence="2 3" key="1">
    <citation type="submission" date="2020-02" db="EMBL/GenBank/DDBJ databases">
        <title>Geodermatophilus sabuli CPCC 205279 I12A-02694.</title>
        <authorList>
            <person name="Jiang Z."/>
        </authorList>
    </citation>
    <scope>NUCLEOTIDE SEQUENCE [LARGE SCALE GENOMIC DNA]</scope>
    <source>
        <strain evidence="2 3">I12A-02694</strain>
    </source>
</reference>
<accession>A0A7K3W5X8</accession>